<proteinExistence type="predicted"/>
<evidence type="ECO:0000313" key="2">
    <source>
        <dbReference type="Proteomes" id="UP001281761"/>
    </source>
</evidence>
<evidence type="ECO:0000313" key="1">
    <source>
        <dbReference type="EMBL" id="KAK2959054.1"/>
    </source>
</evidence>
<keyword evidence="2" id="KW-1185">Reference proteome</keyword>
<organism evidence="1 2">
    <name type="scientific">Blattamonas nauphoetae</name>
    <dbReference type="NCBI Taxonomy" id="2049346"/>
    <lineage>
        <taxon>Eukaryota</taxon>
        <taxon>Metamonada</taxon>
        <taxon>Preaxostyla</taxon>
        <taxon>Oxymonadida</taxon>
        <taxon>Blattamonas</taxon>
    </lineage>
</organism>
<dbReference type="EMBL" id="JARBJD010000033">
    <property type="protein sequence ID" value="KAK2959054.1"/>
    <property type="molecule type" value="Genomic_DNA"/>
</dbReference>
<comment type="caution">
    <text evidence="1">The sequence shown here is derived from an EMBL/GenBank/DDBJ whole genome shotgun (WGS) entry which is preliminary data.</text>
</comment>
<gene>
    <name evidence="1" type="ORF">BLNAU_6070</name>
</gene>
<sequence>MENTNFYQSLLAGTVPSFPPYSDQLFVAEREPFLTFDENSRLSFDDKSKIHCSLVALVEADYTFDKALEDRAARFLKNVEPEYGYQDDADRLVCRLVPSSYGWPSGFVESIATLLSSPHWTVFAAALSLLESTLVWTSTPFKVVLPLVESDLIPYLAVTFQSHALPISENGKILFNLLRIVDYSFFLPRPANYRYRGITSAVDRWNYDEMIFQKVVIPLSHFMMFLFRRRHDLTGELFGNFVRQLLRLLNMGAFHGPTLTFILASPLAMAYSSCLAIVEMDYIRWGLFEMLDTSIKEWKSQGPEVAQSGKRTMRALFWEGLSDTLEQKLKNEKGGTGRDAADIYCSLAKVVGSNVARW</sequence>
<name>A0ABQ9Y5Q8_9EUKA</name>
<accession>A0ABQ9Y5Q8</accession>
<protein>
    <submittedName>
        <fullName evidence="1">Uncharacterized protein</fullName>
    </submittedName>
</protein>
<reference evidence="1 2" key="1">
    <citation type="journal article" date="2022" name="bioRxiv">
        <title>Genomics of Preaxostyla Flagellates Illuminates Evolutionary Transitions and the Path Towards Mitochondrial Loss.</title>
        <authorList>
            <person name="Novak L.V.F."/>
            <person name="Treitli S.C."/>
            <person name="Pyrih J."/>
            <person name="Halakuc P."/>
            <person name="Pipaliya S.V."/>
            <person name="Vacek V."/>
            <person name="Brzon O."/>
            <person name="Soukal P."/>
            <person name="Eme L."/>
            <person name="Dacks J.B."/>
            <person name="Karnkowska A."/>
            <person name="Elias M."/>
            <person name="Hampl V."/>
        </authorList>
    </citation>
    <scope>NUCLEOTIDE SEQUENCE [LARGE SCALE GENOMIC DNA]</scope>
    <source>
        <strain evidence="1">NAU3</strain>
        <tissue evidence="1">Gut</tissue>
    </source>
</reference>
<dbReference type="Proteomes" id="UP001281761">
    <property type="component" value="Unassembled WGS sequence"/>
</dbReference>